<feature type="transmembrane region" description="Helical" evidence="10">
    <location>
        <begin position="132"/>
        <end position="151"/>
    </location>
</feature>
<feature type="transmembrane region" description="Helical" evidence="10">
    <location>
        <begin position="108"/>
        <end position="126"/>
    </location>
</feature>
<dbReference type="GO" id="GO:0015250">
    <property type="term" value="F:water channel activity"/>
    <property type="evidence" value="ECO:0007669"/>
    <property type="project" value="TreeGrafter"/>
</dbReference>
<comment type="subcellular location">
    <subcellularLocation>
        <location evidence="1">Membrane</location>
        <topology evidence="1">Multi-pass membrane protein</topology>
    </subcellularLocation>
</comment>
<comment type="similarity">
    <text evidence="2">Belongs to the MIP/aquaporin (TC 1.A.8) family.</text>
</comment>
<protein>
    <recommendedName>
        <fullName evidence="13">Aquaporin</fullName>
    </recommendedName>
</protein>
<evidence type="ECO:0000256" key="9">
    <source>
        <dbReference type="SAM" id="MobiDB-lite"/>
    </source>
</evidence>
<reference evidence="11" key="1">
    <citation type="journal article" date="2023" name="PhytoFront">
        <title>Draft Genome Resources of Seven Strains of Tilletia horrida, Causal Agent of Kernel Smut of Rice.</title>
        <authorList>
            <person name="Khanal S."/>
            <person name="Antony Babu S."/>
            <person name="Zhou X.G."/>
        </authorList>
    </citation>
    <scope>NUCLEOTIDE SEQUENCE</scope>
    <source>
        <strain evidence="11">TX6</strain>
    </source>
</reference>
<evidence type="ECO:0000256" key="1">
    <source>
        <dbReference type="ARBA" id="ARBA00004141"/>
    </source>
</evidence>
<feature type="coiled-coil region" evidence="8">
    <location>
        <begin position="309"/>
        <end position="356"/>
    </location>
</feature>
<dbReference type="SUPFAM" id="SSF81338">
    <property type="entry name" value="Aquaporin-like"/>
    <property type="match status" value="1"/>
</dbReference>
<evidence type="ECO:0000313" key="12">
    <source>
        <dbReference type="Proteomes" id="UP001176517"/>
    </source>
</evidence>
<evidence type="ECO:0000256" key="7">
    <source>
        <dbReference type="ARBA" id="ARBA00023136"/>
    </source>
</evidence>
<evidence type="ECO:0000256" key="8">
    <source>
        <dbReference type="SAM" id="Coils"/>
    </source>
</evidence>
<dbReference type="Gene3D" id="1.20.1080.10">
    <property type="entry name" value="Glycerol uptake facilitator protein"/>
    <property type="match status" value="1"/>
</dbReference>
<keyword evidence="6 10" id="KW-1133">Transmembrane helix</keyword>
<keyword evidence="8" id="KW-0175">Coiled coil</keyword>
<accession>A0AAN6GTZ6</accession>
<dbReference type="PANTHER" id="PTHR43829">
    <property type="entry name" value="AQUAPORIN OR AQUAGLYCEROPORIN RELATED"/>
    <property type="match status" value="1"/>
</dbReference>
<feature type="transmembrane region" description="Helical" evidence="10">
    <location>
        <begin position="219"/>
        <end position="238"/>
    </location>
</feature>
<feature type="region of interest" description="Disordered" evidence="9">
    <location>
        <begin position="400"/>
        <end position="437"/>
    </location>
</feature>
<evidence type="ECO:0000256" key="10">
    <source>
        <dbReference type="SAM" id="Phobius"/>
    </source>
</evidence>
<feature type="compositionally biased region" description="Basic and acidic residues" evidence="9">
    <location>
        <begin position="415"/>
        <end position="428"/>
    </location>
</feature>
<feature type="transmembrane region" description="Helical" evidence="10">
    <location>
        <begin position="42"/>
        <end position="68"/>
    </location>
</feature>
<evidence type="ECO:0000256" key="5">
    <source>
        <dbReference type="ARBA" id="ARBA00022737"/>
    </source>
</evidence>
<dbReference type="AlphaFoldDB" id="A0AAN6GTZ6"/>
<dbReference type="GO" id="GO:0015254">
    <property type="term" value="F:glycerol channel activity"/>
    <property type="evidence" value="ECO:0007669"/>
    <property type="project" value="TreeGrafter"/>
</dbReference>
<keyword evidence="12" id="KW-1185">Reference proteome</keyword>
<keyword evidence="4 10" id="KW-0812">Transmembrane</keyword>
<evidence type="ECO:0000256" key="6">
    <source>
        <dbReference type="ARBA" id="ARBA00022989"/>
    </source>
</evidence>
<comment type="caution">
    <text evidence="11">The sequence shown here is derived from an EMBL/GenBank/DDBJ whole genome shotgun (WGS) entry which is preliminary data.</text>
</comment>
<dbReference type="PANTHER" id="PTHR43829:SF14">
    <property type="entry name" value="AQUAPORIN 3"/>
    <property type="match status" value="1"/>
</dbReference>
<evidence type="ECO:0008006" key="13">
    <source>
        <dbReference type="Google" id="ProtNLM"/>
    </source>
</evidence>
<evidence type="ECO:0000313" key="11">
    <source>
        <dbReference type="EMBL" id="KAK0554044.1"/>
    </source>
</evidence>
<evidence type="ECO:0000256" key="4">
    <source>
        <dbReference type="ARBA" id="ARBA00022692"/>
    </source>
</evidence>
<dbReference type="InterPro" id="IPR050363">
    <property type="entry name" value="MIP/Aquaporin"/>
</dbReference>
<evidence type="ECO:0000256" key="3">
    <source>
        <dbReference type="ARBA" id="ARBA00022448"/>
    </source>
</evidence>
<dbReference type="InterPro" id="IPR023271">
    <property type="entry name" value="Aquaporin-like"/>
</dbReference>
<dbReference type="Pfam" id="PF00230">
    <property type="entry name" value="MIP"/>
    <property type="match status" value="1"/>
</dbReference>
<evidence type="ECO:0000256" key="2">
    <source>
        <dbReference type="ARBA" id="ARBA00006175"/>
    </source>
</evidence>
<feature type="transmembrane region" description="Helical" evidence="10">
    <location>
        <begin position="80"/>
        <end position="101"/>
    </location>
</feature>
<dbReference type="Proteomes" id="UP001176517">
    <property type="component" value="Unassembled WGS sequence"/>
</dbReference>
<gene>
    <name evidence="11" type="ORF">OC846_002265</name>
</gene>
<organism evidence="11 12">
    <name type="scientific">Tilletia horrida</name>
    <dbReference type="NCBI Taxonomy" id="155126"/>
    <lineage>
        <taxon>Eukaryota</taxon>
        <taxon>Fungi</taxon>
        <taxon>Dikarya</taxon>
        <taxon>Basidiomycota</taxon>
        <taxon>Ustilaginomycotina</taxon>
        <taxon>Exobasidiomycetes</taxon>
        <taxon>Tilletiales</taxon>
        <taxon>Tilletiaceae</taxon>
        <taxon>Tilletia</taxon>
    </lineage>
</organism>
<proteinExistence type="inferred from homology"/>
<dbReference type="EMBL" id="JAPDMZ010000042">
    <property type="protein sequence ID" value="KAK0554044.1"/>
    <property type="molecule type" value="Genomic_DNA"/>
</dbReference>
<sequence length="490" mass="54328">MSTVTLDHVDHLIDDDVDRPLRYEIFRAKWDSLKTATHLRRVFLGCLVEIVGVFIYTTPVLCAVYGLMSSPSGLDQIKTPFLNIVTSLTCTLSVCLAVVVCMSSSRGYLHPSFTLMTSFTGLCSWYEAPFYIVSQIIGGFLSTTVVVGIYWDTIRPIWKAYKMGLLPEDKIWSSTGLLAGIINVKPHSRTWGPVFLNQTVECAMIAMVVSAALDSTNVFVAPTMVPLMSGAIFGLALLANEPGYIVDNFAIWIGGRTTCTFIFGRADLCFPKVDTLNVIFGGLPGYALGFLCYWLLLADIRRPSASTVMQQAELEAEAVAETAQRIHADTKALKAEKRAMAKLHEQQRRLQQLQNRGPQNEIRMSYEPRQHQEEQQIRQRLACPPLEHVQVAHEVQGMRMGEGPTGVRSAFRSSSPERLRSVRGHGNDDKEDDEVGAEGDDVFGFDQGRVSASVYSIQTTPSSHLERGMTPTRASQNESVVGPLPNFKRQ</sequence>
<feature type="region of interest" description="Disordered" evidence="9">
    <location>
        <begin position="459"/>
        <end position="490"/>
    </location>
</feature>
<name>A0AAN6GTZ6_9BASI</name>
<keyword evidence="3" id="KW-0813">Transport</keyword>
<keyword evidence="5" id="KW-0677">Repeat</keyword>
<keyword evidence="7 10" id="KW-0472">Membrane</keyword>
<dbReference type="InterPro" id="IPR000425">
    <property type="entry name" value="MIP"/>
</dbReference>
<dbReference type="GO" id="GO:0005886">
    <property type="term" value="C:plasma membrane"/>
    <property type="evidence" value="ECO:0007669"/>
    <property type="project" value="TreeGrafter"/>
</dbReference>
<feature type="transmembrane region" description="Helical" evidence="10">
    <location>
        <begin position="276"/>
        <end position="296"/>
    </location>
</feature>